<proteinExistence type="predicted"/>
<dbReference type="InterPro" id="IPR020422">
    <property type="entry name" value="TYR_PHOSPHATASE_DUAL_dom"/>
</dbReference>
<gene>
    <name evidence="3" type="ORF">FRZ44_10880</name>
</gene>
<keyword evidence="1" id="KW-0812">Transmembrane</keyword>
<dbReference type="Gene3D" id="3.90.190.10">
    <property type="entry name" value="Protein tyrosine phosphatase superfamily"/>
    <property type="match status" value="1"/>
</dbReference>
<dbReference type="CDD" id="cd03386">
    <property type="entry name" value="PAP2_Aur1_like"/>
    <property type="match status" value="1"/>
</dbReference>
<organism evidence="3 4">
    <name type="scientific">Hypericibacter terrae</name>
    <dbReference type="NCBI Taxonomy" id="2602015"/>
    <lineage>
        <taxon>Bacteria</taxon>
        <taxon>Pseudomonadati</taxon>
        <taxon>Pseudomonadota</taxon>
        <taxon>Alphaproteobacteria</taxon>
        <taxon>Rhodospirillales</taxon>
        <taxon>Dongiaceae</taxon>
        <taxon>Hypericibacter</taxon>
    </lineage>
</organism>
<feature type="transmembrane region" description="Helical" evidence="1">
    <location>
        <begin position="230"/>
        <end position="250"/>
    </location>
</feature>
<dbReference type="RefSeq" id="WP_151176222.1">
    <property type="nucleotide sequence ID" value="NZ_CP042906.1"/>
</dbReference>
<protein>
    <submittedName>
        <fullName evidence="3">Ser/threonine protein phosphatase</fullName>
    </submittedName>
</protein>
<keyword evidence="4" id="KW-1185">Reference proteome</keyword>
<feature type="transmembrane region" description="Helical" evidence="1">
    <location>
        <begin position="144"/>
        <end position="162"/>
    </location>
</feature>
<feature type="transmembrane region" description="Helical" evidence="1">
    <location>
        <begin position="287"/>
        <end position="309"/>
    </location>
</feature>
<feature type="transmembrane region" description="Helical" evidence="1">
    <location>
        <begin position="193"/>
        <end position="210"/>
    </location>
</feature>
<feature type="domain" description="Tyrosine-protein phosphatase" evidence="2">
    <location>
        <begin position="315"/>
        <end position="438"/>
    </location>
</feature>
<feature type="transmembrane region" description="Helical" evidence="1">
    <location>
        <begin position="101"/>
        <end position="121"/>
    </location>
</feature>
<dbReference type="OrthoDB" id="256494at2"/>
<accession>A0A5J6MFC5</accession>
<dbReference type="EMBL" id="CP042906">
    <property type="protein sequence ID" value="QEX15801.1"/>
    <property type="molecule type" value="Genomic_DNA"/>
</dbReference>
<evidence type="ECO:0000259" key="2">
    <source>
        <dbReference type="SMART" id="SM00195"/>
    </source>
</evidence>
<name>A0A5J6MFC5_9PROT</name>
<dbReference type="AlphaFoldDB" id="A0A5J6MFC5"/>
<feature type="transmembrane region" description="Helical" evidence="1">
    <location>
        <begin position="25"/>
        <end position="46"/>
    </location>
</feature>
<reference evidence="3 4" key="1">
    <citation type="submission" date="2019-08" db="EMBL/GenBank/DDBJ databases">
        <title>Hyperibacter terrae gen. nov., sp. nov. and Hyperibacter viscosus sp. nov., two new members in the family Rhodospirillaceae isolated from the rhizosphere of Hypericum perforatum.</title>
        <authorList>
            <person name="Noviana Z."/>
        </authorList>
    </citation>
    <scope>NUCLEOTIDE SEQUENCE [LARGE SCALE GENOMIC DNA]</scope>
    <source>
        <strain evidence="3 4">R5913</strain>
    </source>
</reference>
<dbReference type="KEGG" id="htq:FRZ44_10880"/>
<evidence type="ECO:0000313" key="3">
    <source>
        <dbReference type="EMBL" id="QEX15801.1"/>
    </source>
</evidence>
<feature type="transmembrane region" description="Helical" evidence="1">
    <location>
        <begin position="256"/>
        <end position="275"/>
    </location>
</feature>
<dbReference type="PANTHER" id="PTHR47216:SF4">
    <property type="entry name" value="OS01G0859400 PROTEIN"/>
    <property type="match status" value="1"/>
</dbReference>
<dbReference type="SUPFAM" id="SSF52799">
    <property type="entry name" value="(Phosphotyrosine protein) phosphatases II"/>
    <property type="match status" value="1"/>
</dbReference>
<sequence length="448" mass="49599">MTLDRSDAAGATEAGAAEPRPWRRAILWLAFLGPFFFASYGLANYLATQRSDVGSVVFGWEHRIPFVPWTIIPYWSIDLLYAISVFICASRAELDTHARRLLTCQIGAVACFILFPLRFTFGRPDMTGMPGFMFDALTSFDKPFNQAPSLHIALLVVLWVVYARHVPRWLVWPLHLWMALIGISVLTTYQHHFFDLPTGAALGFFALWLWPDSVPSPLTNVRLARDPLRLVLAFYYALGAALAAGAAFAIDGWGWWLFWLSFALTLVAANYALFGPEGFGKATDGRMSLGAVILLLPYLLPAALNGWLWRRGQGPAVEIRDGVHISGLPRRAEAARFATVIDLCAELPATAARAQCRALPMLDLVAPEPDRLREAARLIEEARPRGPVLVCCALGFSRSAAAIATWLAIHHRDSGEDAIEEIRRAWPHVRLKMAARAAIDEAAPRKSS</sequence>
<keyword evidence="1" id="KW-0472">Membrane</keyword>
<dbReference type="PANTHER" id="PTHR47216">
    <property type="match status" value="1"/>
</dbReference>
<evidence type="ECO:0000256" key="1">
    <source>
        <dbReference type="SAM" id="Phobius"/>
    </source>
</evidence>
<feature type="transmembrane region" description="Helical" evidence="1">
    <location>
        <begin position="169"/>
        <end position="187"/>
    </location>
</feature>
<dbReference type="InterPro" id="IPR029021">
    <property type="entry name" value="Prot-tyrosine_phosphatase-like"/>
</dbReference>
<keyword evidence="1" id="KW-1133">Transmembrane helix</keyword>
<dbReference type="Proteomes" id="UP000326202">
    <property type="component" value="Chromosome"/>
</dbReference>
<evidence type="ECO:0000313" key="4">
    <source>
        <dbReference type="Proteomes" id="UP000326202"/>
    </source>
</evidence>
<dbReference type="SMART" id="SM00195">
    <property type="entry name" value="DSPc"/>
    <property type="match status" value="1"/>
</dbReference>
<feature type="transmembrane region" description="Helical" evidence="1">
    <location>
        <begin position="66"/>
        <end position="89"/>
    </location>
</feature>